<gene>
    <name evidence="1" type="ORF">ACFQHW_09550</name>
</gene>
<dbReference type="RefSeq" id="WP_125601880.1">
    <property type="nucleotide sequence ID" value="NZ_JBHSSM010000021.1"/>
</dbReference>
<dbReference type="Proteomes" id="UP001596310">
    <property type="component" value="Unassembled WGS sequence"/>
</dbReference>
<reference evidence="2" key="1">
    <citation type="journal article" date="2019" name="Int. J. Syst. Evol. Microbiol.">
        <title>The Global Catalogue of Microorganisms (GCM) 10K type strain sequencing project: providing services to taxonomists for standard genome sequencing and annotation.</title>
        <authorList>
            <consortium name="The Broad Institute Genomics Platform"/>
            <consortium name="The Broad Institute Genome Sequencing Center for Infectious Disease"/>
            <person name="Wu L."/>
            <person name="Ma J."/>
        </authorList>
    </citation>
    <scope>NUCLEOTIDE SEQUENCE [LARGE SCALE GENOMIC DNA]</scope>
    <source>
        <strain evidence="2">CCM 8897</strain>
    </source>
</reference>
<comment type="caution">
    <text evidence="1">The sequence shown here is derived from an EMBL/GenBank/DDBJ whole genome shotgun (WGS) entry which is preliminary data.</text>
</comment>
<dbReference type="EMBL" id="JBHSSM010000021">
    <property type="protein sequence ID" value="MFC6315804.1"/>
    <property type="molecule type" value="Genomic_DNA"/>
</dbReference>
<protein>
    <submittedName>
        <fullName evidence="1">Uncharacterized protein</fullName>
    </submittedName>
</protein>
<proteinExistence type="predicted"/>
<evidence type="ECO:0000313" key="2">
    <source>
        <dbReference type="Proteomes" id="UP001596310"/>
    </source>
</evidence>
<keyword evidence="2" id="KW-1185">Reference proteome</keyword>
<evidence type="ECO:0000313" key="1">
    <source>
        <dbReference type="EMBL" id="MFC6315804.1"/>
    </source>
</evidence>
<accession>A0ABW1UPD5</accession>
<sequence>MTGIDYLSLERLVEIAGNEQGVLTKERLMQADLRKLIPIVPDPGLIKDFYVLLNYTAPNPQQIKTMVITPAGVYLTPRSTKQILQYHMRHSILDVSVVRALRTHLAQADNCELSLCFANWVAMHLSGVSSSKLADWVALHHTKAIVAGQDANTRVFQLASNLQVALPVQRNFDTRLTHLEWMSAIELEAFRHLCAEVGVPMDLAKLSRNILRDADVNFRSHCEAVSAEGIGRYLLSFQELTLEAVRRHPELGILTVIFIDFKHYFLVQLERSRSFN</sequence>
<organism evidence="1 2">
    <name type="scientific">Lapidilactobacillus achengensis</name>
    <dbReference type="NCBI Taxonomy" id="2486000"/>
    <lineage>
        <taxon>Bacteria</taxon>
        <taxon>Bacillati</taxon>
        <taxon>Bacillota</taxon>
        <taxon>Bacilli</taxon>
        <taxon>Lactobacillales</taxon>
        <taxon>Lactobacillaceae</taxon>
        <taxon>Lapidilactobacillus</taxon>
    </lineage>
</organism>
<name>A0ABW1UPD5_9LACO</name>